<dbReference type="CDD" id="cd14953">
    <property type="entry name" value="NHL_like_1"/>
    <property type="match status" value="1"/>
</dbReference>
<feature type="repeat" description="NHL" evidence="4">
    <location>
        <begin position="1390"/>
        <end position="1426"/>
    </location>
</feature>
<evidence type="ECO:0000256" key="3">
    <source>
        <dbReference type="ARBA" id="ARBA00023157"/>
    </source>
</evidence>
<dbReference type="PROSITE" id="PS51178">
    <property type="entry name" value="PASTA"/>
    <property type="match status" value="1"/>
</dbReference>
<gene>
    <name evidence="7" type="ORF">H8D96_09095</name>
</gene>
<dbReference type="Pfam" id="PF22352">
    <property type="entry name" value="K319L-like_PKD"/>
    <property type="match status" value="1"/>
</dbReference>
<dbReference type="NCBIfam" id="TIGR03696">
    <property type="entry name" value="Rhs_assc_core"/>
    <property type="match status" value="1"/>
</dbReference>
<dbReference type="Gene3D" id="3.30.10.20">
    <property type="match status" value="1"/>
</dbReference>
<evidence type="ECO:0000256" key="2">
    <source>
        <dbReference type="ARBA" id="ARBA00022737"/>
    </source>
</evidence>
<accession>A0A8J6P0L3</accession>
<dbReference type="InterPro" id="IPR022385">
    <property type="entry name" value="Rhs_assc_core"/>
</dbReference>
<dbReference type="InterPro" id="IPR013783">
    <property type="entry name" value="Ig-like_fold"/>
</dbReference>
<dbReference type="PANTHER" id="PTHR11219:SF69">
    <property type="entry name" value="TENEURIN-A"/>
    <property type="match status" value="1"/>
</dbReference>
<dbReference type="SUPFAM" id="SSF50952">
    <property type="entry name" value="Soluble quinoprotein glucose dehydrogenase"/>
    <property type="match status" value="1"/>
</dbReference>
<keyword evidence="1" id="KW-0245">EGF-like domain</keyword>
<dbReference type="Proteomes" id="UP000605201">
    <property type="component" value="Unassembled WGS sequence"/>
</dbReference>
<keyword evidence="2" id="KW-0677">Repeat</keyword>
<dbReference type="Gene3D" id="2.60.40.1120">
    <property type="entry name" value="Carboxypeptidase-like, regulatory domain"/>
    <property type="match status" value="1"/>
</dbReference>
<comment type="caution">
    <text evidence="7">The sequence shown here is derived from an EMBL/GenBank/DDBJ whole genome shotgun (WGS) entry which is preliminary data.</text>
</comment>
<dbReference type="PROSITE" id="PS51125">
    <property type="entry name" value="NHL"/>
    <property type="match status" value="4"/>
</dbReference>
<feature type="repeat" description="NHL" evidence="4">
    <location>
        <begin position="1278"/>
        <end position="1314"/>
    </location>
</feature>
<evidence type="ECO:0000259" key="6">
    <source>
        <dbReference type="PROSITE" id="PS51178"/>
    </source>
</evidence>
<keyword evidence="5" id="KW-0732">Signal</keyword>
<dbReference type="Gene3D" id="2.60.40.2810">
    <property type="match status" value="2"/>
</dbReference>
<dbReference type="EMBL" id="JACNIG010000202">
    <property type="protein sequence ID" value="MBC8432063.1"/>
    <property type="molecule type" value="Genomic_DNA"/>
</dbReference>
<dbReference type="InterPro" id="IPR006530">
    <property type="entry name" value="YD"/>
</dbReference>
<dbReference type="SMART" id="SM00740">
    <property type="entry name" value="PASTA"/>
    <property type="match status" value="1"/>
</dbReference>
<feature type="non-terminal residue" evidence="7">
    <location>
        <position position="2514"/>
    </location>
</feature>
<reference evidence="7 8" key="1">
    <citation type="submission" date="2020-08" db="EMBL/GenBank/DDBJ databases">
        <title>Bridging the membrane lipid divide: bacteria of the FCB group superphylum have the potential to synthesize archaeal ether lipids.</title>
        <authorList>
            <person name="Villanueva L."/>
            <person name="Von Meijenfeldt F.A.B."/>
            <person name="Westbye A.B."/>
            <person name="Yadav S."/>
            <person name="Hopmans E.C."/>
            <person name="Dutilh B.E."/>
            <person name="Sinninghe Damste J.S."/>
        </authorList>
    </citation>
    <scope>NUCLEOTIDE SEQUENCE [LARGE SCALE GENOMIC DNA]</scope>
    <source>
        <strain evidence="7">NIOZ-UU17</strain>
    </source>
</reference>
<evidence type="ECO:0000313" key="7">
    <source>
        <dbReference type="EMBL" id="MBC8432063.1"/>
    </source>
</evidence>
<dbReference type="InterPro" id="IPR056823">
    <property type="entry name" value="TEN-like_YD-shell"/>
</dbReference>
<name>A0A8J6P0L3_9BACT</name>
<dbReference type="InterPro" id="IPR056822">
    <property type="entry name" value="TEN_NHL"/>
</dbReference>
<dbReference type="InterPro" id="IPR001258">
    <property type="entry name" value="NHL_repeat"/>
</dbReference>
<dbReference type="CDD" id="cd06577">
    <property type="entry name" value="PASTA_pknB"/>
    <property type="match status" value="1"/>
</dbReference>
<dbReference type="InterPro" id="IPR011041">
    <property type="entry name" value="Quinoprot_gluc/sorb_DH_b-prop"/>
</dbReference>
<protein>
    <submittedName>
        <fullName evidence="7">Tandem-95 repeat protein</fullName>
    </submittedName>
</protein>
<dbReference type="NCBIfam" id="NF012211">
    <property type="entry name" value="tand_rpt_95"/>
    <property type="match status" value="3"/>
</dbReference>
<dbReference type="Pfam" id="PF25020">
    <property type="entry name" value="TTR_TEN1-4"/>
    <property type="match status" value="1"/>
</dbReference>
<feature type="repeat" description="NHL" evidence="4">
    <location>
        <begin position="1505"/>
        <end position="1538"/>
    </location>
</feature>
<proteinExistence type="predicted"/>
<evidence type="ECO:0000256" key="5">
    <source>
        <dbReference type="SAM" id="SignalP"/>
    </source>
</evidence>
<dbReference type="SUPFAM" id="SSF101898">
    <property type="entry name" value="NHL repeat"/>
    <property type="match status" value="1"/>
</dbReference>
<organism evidence="7 8">
    <name type="scientific">Candidatus Desulfatibia vada</name>
    <dbReference type="NCBI Taxonomy" id="2841696"/>
    <lineage>
        <taxon>Bacteria</taxon>
        <taxon>Pseudomonadati</taxon>
        <taxon>Thermodesulfobacteriota</taxon>
        <taxon>Desulfobacteria</taxon>
        <taxon>Desulfobacterales</taxon>
        <taxon>Desulfobacterales incertae sedis</taxon>
        <taxon>Candidatus Desulfatibia</taxon>
    </lineage>
</organism>
<evidence type="ECO:0000313" key="8">
    <source>
        <dbReference type="Proteomes" id="UP000605201"/>
    </source>
</evidence>
<feature type="chain" id="PRO_5035151283" evidence="5">
    <location>
        <begin position="25"/>
        <end position="2514"/>
    </location>
</feature>
<dbReference type="Gene3D" id="2.60.40.3440">
    <property type="match status" value="1"/>
</dbReference>
<dbReference type="InterPro" id="IPR011042">
    <property type="entry name" value="6-blade_b-propeller_TolB-like"/>
</dbReference>
<dbReference type="PANTHER" id="PTHR11219">
    <property type="entry name" value="TENEURIN AND N-ACETYLGLUCOSAMINE-1-PHOSPHODIESTER ALPHA-N-ACETYLGLUCOSAMINIDASE"/>
    <property type="match status" value="1"/>
</dbReference>
<dbReference type="InterPro" id="IPR005543">
    <property type="entry name" value="PASTA_dom"/>
</dbReference>
<dbReference type="Pfam" id="PF03793">
    <property type="entry name" value="PASTA"/>
    <property type="match status" value="1"/>
</dbReference>
<keyword evidence="3" id="KW-1015">Disulfide bond</keyword>
<dbReference type="SUPFAM" id="SSF49299">
    <property type="entry name" value="PKD domain"/>
    <property type="match status" value="1"/>
</dbReference>
<dbReference type="InterPro" id="IPR051216">
    <property type="entry name" value="Teneurin"/>
</dbReference>
<dbReference type="Pfam" id="PF17963">
    <property type="entry name" value="Big_9"/>
    <property type="match status" value="3"/>
</dbReference>
<dbReference type="InterPro" id="IPR056820">
    <property type="entry name" value="TEN_TTR-like"/>
</dbReference>
<dbReference type="InterPro" id="IPR035986">
    <property type="entry name" value="PKD_dom_sf"/>
</dbReference>
<dbReference type="Pfam" id="PF25021">
    <property type="entry name" value="TEN_NHL"/>
    <property type="match status" value="5"/>
</dbReference>
<dbReference type="SUPFAM" id="SSF49464">
    <property type="entry name" value="Carboxypeptidase regulatory domain-like"/>
    <property type="match status" value="1"/>
</dbReference>
<dbReference type="InterPro" id="IPR008969">
    <property type="entry name" value="CarboxyPept-like_regulatory"/>
</dbReference>
<dbReference type="Gene3D" id="2.180.10.10">
    <property type="entry name" value="RHS repeat-associated core"/>
    <property type="match status" value="2"/>
</dbReference>
<dbReference type="NCBIfam" id="TIGR01643">
    <property type="entry name" value="YD_repeat_2x"/>
    <property type="match status" value="3"/>
</dbReference>
<dbReference type="Gene3D" id="2.120.10.30">
    <property type="entry name" value="TolB, C-terminal domain"/>
    <property type="match status" value="3"/>
</dbReference>
<evidence type="ECO:0000256" key="4">
    <source>
        <dbReference type="PROSITE-ProRule" id="PRU00504"/>
    </source>
</evidence>
<dbReference type="Gene3D" id="2.60.40.10">
    <property type="entry name" value="Immunoglobulins"/>
    <property type="match status" value="1"/>
</dbReference>
<feature type="domain" description="PASTA" evidence="6">
    <location>
        <begin position="573"/>
        <end position="640"/>
    </location>
</feature>
<sequence>MLRKMICLLAVLFIIAAVVAPVYASGQTVFGPKLLRINRWHVHASFHRFKADKAEDGIITITKNTLNKKIRGGLLLVNGRYIPVRKFLRGGETVFETRIKLQSKNRLMVFFRGTPGASITIKIRKDKPGPPIQVDIAGDPEVIKRGEASILTWTSGHAKQVSIDQGIGSVPRNGSVEVSPTETTTYTITAQRNKWTVTDSVTVTVINSPPIAEPQTVTLNEDTAVSITLFASDVDEDTLTYQVVAGVSNGSLSGTPPNLTYIPNADYYGSDSFTFKANDGKDDSGPTTVSITVHPVNDPPVAVDDTVTTDEDLTVTTGNVLSNDTDVDGDTLTVSSFTQPANGAVVNNGNGTFSYTPNSNFNGTDSFYYTLNDGKGGTDTAIIVITIKAVNDAPIANDQSITLNEDDSLAITLTGADIDGDSLIYQIIGVPSHGMLSGTAPNLTYNPAENYNGSDSFTFKVNDGSADSDPATMTIAVSPVNDAPMADAGLDQTVFRSDTAVLDGSGSGDIDGDVLTYLWSFISVPPGSTASITDPTLVNPGFVPDVSGTYEIQLTVNDGTPASATDTITITANPRMVQVPDVVNLTQADAKTAILVKELTIGAIDTENNDTVSADHVVSQNPLAGTYTEEGSPVDLVVSLGPAVPLPPVVSISAAPNMIQIGGSATLNWSSADATSCFIEPEIGSVSVNGTTTVSPTATTTYTITVTGPNGSDGAQVVVAVLGNPEPLPEGSFGAQYEDLVPPDATVEEYDAKRFSLITGLVHTPGGDPISDVAVTIHSHPEYGTAATDANGQFSLPLEGGTTKTVVYQKEGLITVQRKVYVPWNDTAIAETAQMISQDPVATIIAFDGDPGTVITHQSTEVADESGSRSTTMVFTGDNHAYLIDEYGNDVHELTTITTRATEFTTPESMPAKLPPNSAYTYCVELGVDGARRVRFEKPVITWVDNFLGFDVGEIAPVGYYDRDRGVWVPSDNGVVVKLLDTNNDDIVDALDADGDDLPDDLDEDGSFNNEVAGLDDALRYPPNSTFWRFAVAHFSSWDINWGFGPPADAVYSNAKGMATANQQNNEAKTCKLKIASFVEERSRIFHEDIPIPGTDMTLHYASNRVGGYKTEITVPASGETVPDSLKSIIVEVEVAGRVLEQTLDPLPNQNAEFVWDGLDHLGKSVATPTTAHISVGFVYDGAYQQTSKFGYNGNGTITGSRTRQEVILWKRSSILIQVQVGVGTIAKGWTVSLHHSLSPVDPSTLFKGNGTIIKTNIDMIDTVAGNGTGGHSGDNGPATDARFSSPYGVAVDSTGNLYISDSSNSRIRKVDSNGVITTAAGNGNYGYSGDNGPATNARLNDPYGLAVDNAGNLYIADALNHRIRKVDTSGVITTVAGNGSWGYSGDNGPATDARLYYPEGVAVDNAGNLYIADDSNHRIRKVDTSGVITTVAGNGSGGYSGDNGPATNARLYYPRRVAVDNAGNLYIADYRNHRIRKVDTNGVITTVAGNGNWGCCGDNGPAIDANLNYPKGVAVDNAGNLYIADTDNQRIRKVDTNGVITTVAGNGSWGYSGDNGPATDARLNIPQDVAVDSAGNRYIADTYNSRVRKVEMNPGFFIGAMAGGDIPFAEENGLGHIMSDSGRHKTTIDLDTGIVLRGFGYDPNDNLISITDQFGNQINIQRDGNGTPTAIISADGLSTGLIIDGNSRLTQITYPDGNFYEFKYMPNDLMFAKTEPEGNRFEHTFDSNGRLTDATDQEGGSWNYTRTVYENNDIVTEVTTAEGNITSYLDHTYSTGAYESTITGPTGAETLFTQSADGLTVNKSLPCGMELEFEYDLDPEYKFKVVKEMTESTPAALEKVTSRDKTYTDTDSNDTPDLITETVTVNSKTTSLANNILLFEKTITSPEARTITTQYDPATLLTESVSVPGLFDTSYGYDARGRLNSINTNTRETSFTYNAQGFLESVADPESHTTVYAYDAAGRITAMYRPDTTHVYFTYDNNGNMTVLTNPSAIDHGFGFNKVNLKSSYHTPLSGSYSYIYDKDRRLIQTNFPSGNQINNIYVNGRLEQTQTPEGTIDYTYLCSTKIDSIINGTDSITYGYDGKLVTSETLTGTLSQSLGYTYNNDFNLTGFTYAGNTTSFIYDNDGLLTGTGSFTITRNAQNGLPESVINGALSLSRSFNGYGEVSDEDYTVSGQGLTSWNLVRDNNGRITNKTETVGGTTSDYIYTYDPMGRLLTVTKDSALIEEYDYDANGTRIYEMNALRGISGRNFSYDDEDHLLSADSVIYSYNLDGFLTAKTDGSEVTTYAYSSRGELLSVTLPNATVIEYLHDPLGRRIAKKVNGTTVEKYLWQGLTRLLAVYDGSDNLIVRFEYADARIPVAMQKNGITYYLTYDQVGSLRIVADASGNVVKKVEYDSFGNIINDTDPSFEVPFGFAGGLHDRDTGLVRFGYRDYDPDTGRWTAKDPIFFAGGDSDLYGYCLNNPINITDPLGLINWTAVRIGAIATLGGGVGVVGCRSSRTLDLTTHVLRDTN</sequence>
<evidence type="ECO:0000256" key="1">
    <source>
        <dbReference type="ARBA" id="ARBA00022536"/>
    </source>
</evidence>
<feature type="signal peptide" evidence="5">
    <location>
        <begin position="1"/>
        <end position="24"/>
    </location>
</feature>
<feature type="repeat" description="NHL" evidence="4">
    <location>
        <begin position="1452"/>
        <end position="1482"/>
    </location>
</feature>
<dbReference type="Pfam" id="PF25023">
    <property type="entry name" value="TEN_YD-shell"/>
    <property type="match status" value="1"/>
</dbReference>